<dbReference type="Proteomes" id="UP000258476">
    <property type="component" value="Chromosome"/>
</dbReference>
<feature type="transmembrane region" description="Helical" evidence="3">
    <location>
        <begin position="64"/>
        <end position="86"/>
    </location>
</feature>
<dbReference type="EMBL" id="LS992154">
    <property type="protein sequence ID" value="SYX08996.1"/>
    <property type="molecule type" value="Genomic_DNA"/>
</dbReference>
<keyword evidence="1" id="KW-0175">Coiled coil</keyword>
<dbReference type="KEGG" id="chla:C834K_0538"/>
<organism evidence="4 5">
    <name type="scientific">Chlamydia poikilotherma</name>
    <dbReference type="NCBI Taxonomy" id="1967783"/>
    <lineage>
        <taxon>Bacteria</taxon>
        <taxon>Pseudomonadati</taxon>
        <taxon>Chlamydiota</taxon>
        <taxon>Chlamydiia</taxon>
        <taxon>Chlamydiales</taxon>
        <taxon>Chlamydiaceae</taxon>
        <taxon>Chlamydia/Chlamydophila group</taxon>
        <taxon>Chlamydia</taxon>
    </lineage>
</organism>
<name>A0A3B0PVX0_9CHLA</name>
<sequence>MTSPISRSSSHEEAIEKVSVLKRVCQNSHISRKIVSITLIAVGVILVISGILLLTLTIASLPSAFSIALGATVLALGTSLISFGIAMRILKKPYSPHEEEDVLASEIIRTRGVVEQKIAEISRLQTELDESQRQLAEVSGELEIEKQTGVDLQLRLQHAEEGLRRANEENTLPQTRLQEAETTIQQQEQQIQVLQVELANEKVKVQQLEDRIRDLVADTQKKAARIANLNEDLSRVVANQHSMIERLNCDFDTEIARSRRLLLEKTAELDAAKSTIDQIQQQLNRAEQMLAPTPVRRGSSNLSLNAAGSSPTVRSRLNSWWEKKKTKNSSSSEAVTSESSSSTDHSSDERNQQNNETEETEEDSQD</sequence>
<feature type="compositionally biased region" description="Low complexity" evidence="2">
    <location>
        <begin position="298"/>
        <end position="310"/>
    </location>
</feature>
<feature type="coiled-coil region" evidence="1">
    <location>
        <begin position="262"/>
        <end position="289"/>
    </location>
</feature>
<feature type="compositionally biased region" description="Low complexity" evidence="2">
    <location>
        <begin position="328"/>
        <end position="344"/>
    </location>
</feature>
<proteinExistence type="predicted"/>
<feature type="region of interest" description="Disordered" evidence="2">
    <location>
        <begin position="291"/>
        <end position="366"/>
    </location>
</feature>
<evidence type="ECO:0000256" key="2">
    <source>
        <dbReference type="SAM" id="MobiDB-lite"/>
    </source>
</evidence>
<feature type="compositionally biased region" description="Acidic residues" evidence="2">
    <location>
        <begin position="356"/>
        <end position="366"/>
    </location>
</feature>
<protein>
    <submittedName>
        <fullName evidence="4">IncA protein</fullName>
    </submittedName>
</protein>
<evidence type="ECO:0000256" key="3">
    <source>
        <dbReference type="SAM" id="Phobius"/>
    </source>
</evidence>
<keyword evidence="5" id="KW-1185">Reference proteome</keyword>
<evidence type="ECO:0000313" key="4">
    <source>
        <dbReference type="EMBL" id="SYX08996.1"/>
    </source>
</evidence>
<dbReference type="RefSeq" id="WP_117274304.1">
    <property type="nucleotide sequence ID" value="NZ_LS992154.1"/>
</dbReference>
<dbReference type="SUPFAM" id="SSF57997">
    <property type="entry name" value="Tropomyosin"/>
    <property type="match status" value="1"/>
</dbReference>
<feature type="coiled-coil region" evidence="1">
    <location>
        <begin position="114"/>
        <end position="225"/>
    </location>
</feature>
<accession>A0A3B0PVX0</accession>
<gene>
    <name evidence="4" type="ORF">C834K_0538</name>
</gene>
<dbReference type="AlphaFoldDB" id="A0A3B0PVX0"/>
<dbReference type="OrthoDB" id="18093at2"/>
<reference evidence="5" key="1">
    <citation type="submission" date="2017-11" db="EMBL/GenBank/DDBJ databases">
        <authorList>
            <person name="Seth-Smith MB H."/>
        </authorList>
    </citation>
    <scope>NUCLEOTIDE SEQUENCE [LARGE SCALE GENOMIC DNA]</scope>
</reference>
<evidence type="ECO:0000313" key="5">
    <source>
        <dbReference type="Proteomes" id="UP000258476"/>
    </source>
</evidence>
<evidence type="ECO:0000256" key="1">
    <source>
        <dbReference type="SAM" id="Coils"/>
    </source>
</evidence>
<keyword evidence="3" id="KW-0472">Membrane</keyword>
<keyword evidence="3" id="KW-0812">Transmembrane</keyword>
<keyword evidence="3" id="KW-1133">Transmembrane helix</keyword>
<feature type="transmembrane region" description="Helical" evidence="3">
    <location>
        <begin position="34"/>
        <end position="58"/>
    </location>
</feature>